<dbReference type="PANTHER" id="PTHR11102:SF160">
    <property type="entry name" value="ERAD-ASSOCIATED E3 UBIQUITIN-PROTEIN LIGASE COMPONENT HRD3"/>
    <property type="match status" value="1"/>
</dbReference>
<accession>A0A2A5JV10</accession>
<feature type="chain" id="PRO_5013037538" description="Sel1 repeat family protein" evidence="1">
    <location>
        <begin position="18"/>
        <end position="615"/>
    </location>
</feature>
<protein>
    <recommendedName>
        <fullName evidence="4">Sel1 repeat family protein</fullName>
    </recommendedName>
</protein>
<dbReference type="OrthoDB" id="6281475at2"/>
<dbReference type="InterPro" id="IPR006597">
    <property type="entry name" value="Sel1-like"/>
</dbReference>
<reference evidence="3" key="1">
    <citation type="journal article" date="2019" name="Genome Announc.">
        <title>Draft Genome Sequence of Pseudoalteromonas piscicida Strain 36Y ROTHPW, an Hypersaline Seawater Isolate from the South Coast of Sonora, Mexico.</title>
        <authorList>
            <person name="Sanchez-Diaz R."/>
            <person name="Molina-Garza Z.J."/>
            <person name="Cruz-Suarez L.E."/>
            <person name="Selvin J."/>
            <person name="Kiran G.S."/>
            <person name="Ibarra-Gamez J.C."/>
            <person name="Gomez-Gil B."/>
            <person name="Galaviz-Silva L."/>
        </authorList>
    </citation>
    <scope>NUCLEOTIDE SEQUENCE [LARGE SCALE GENOMIC DNA]</scope>
    <source>
        <strain evidence="3">36Y_RITHPW</strain>
    </source>
</reference>
<evidence type="ECO:0008006" key="4">
    <source>
        <dbReference type="Google" id="ProtNLM"/>
    </source>
</evidence>
<dbReference type="SMART" id="SM00671">
    <property type="entry name" value="SEL1"/>
    <property type="match status" value="4"/>
</dbReference>
<keyword evidence="3" id="KW-1185">Reference proteome</keyword>
<dbReference type="EMBL" id="NKHF01000013">
    <property type="protein sequence ID" value="PCK33187.1"/>
    <property type="molecule type" value="Genomic_DNA"/>
</dbReference>
<dbReference type="PANTHER" id="PTHR11102">
    <property type="entry name" value="SEL-1-LIKE PROTEIN"/>
    <property type="match status" value="1"/>
</dbReference>
<gene>
    <name evidence="2" type="ORF">CEX98_03220</name>
</gene>
<feature type="signal peptide" evidence="1">
    <location>
        <begin position="1"/>
        <end position="17"/>
    </location>
</feature>
<dbReference type="Gene3D" id="1.25.40.10">
    <property type="entry name" value="Tetratricopeptide repeat domain"/>
    <property type="match status" value="3"/>
</dbReference>
<organism evidence="2 3">
    <name type="scientific">Pseudoalteromonas piscicida</name>
    <dbReference type="NCBI Taxonomy" id="43662"/>
    <lineage>
        <taxon>Bacteria</taxon>
        <taxon>Pseudomonadati</taxon>
        <taxon>Pseudomonadota</taxon>
        <taxon>Gammaproteobacteria</taxon>
        <taxon>Alteromonadales</taxon>
        <taxon>Pseudoalteromonadaceae</taxon>
        <taxon>Pseudoalteromonas</taxon>
    </lineage>
</organism>
<dbReference type="InterPro" id="IPR050767">
    <property type="entry name" value="Sel1_AlgK"/>
</dbReference>
<dbReference type="AlphaFoldDB" id="A0A2A5JV10"/>
<sequence>MRFLVFFLFLCSLPLFASDVYSVKKHYKYSASSDNDKYFSERVALNEMKQSVLQEVGTLVISQIEMLTNNNGSKQFEERTQLYTAGFIRTDVIEKKWNGNELTLVANFSVNKEEVIRNISLIKSLKDESTGLLNSLIRAQRDVNEKFIEIKSLKEQLNKAYNLENKDTLERAYLREKNNLAALDIFESALDSIYGRKGEPVNEVKGLSLLYESANRGVAQAYYTLAILYFSGEVVKPSLKNMAFWTKKAIDAGYVEALPLYIYQNPTLNDSEERLRNAIKESDKTDPIRQTLEVTLAELLYKDKKNAKASLDLALPWAEKDDGMALKLVRAIYKDNGNLKEAKKWLERAANIGSSSAQLELGLLKIENGEQVEGFELIRLASEQRHVDANLNLYRCYYLGIGVNRDELKALQTKLKIEGIVREQVIESQAQLLYSAAVFIDSVHERRSDTVDPALDTLSWYISAAGEGGTAAQLALVNHYLKSGDPYDEEKALFWFSKANGEGKADNAYFIGLSFSKTSSLFTVAKSANPKKAKYWLRKAIALGSKKARFMLAYLYSQDGNQERYMSMLEDAAIIDGNDKAFQILIKYYEAKGEVEKVDYWKKQMSAHKGDSSLN</sequence>
<comment type="caution">
    <text evidence="2">The sequence shown here is derived from an EMBL/GenBank/DDBJ whole genome shotgun (WGS) entry which is preliminary data.</text>
</comment>
<name>A0A2A5JV10_PSEO7</name>
<dbReference type="Proteomes" id="UP000228621">
    <property type="component" value="Unassembled WGS sequence"/>
</dbReference>
<dbReference type="InterPro" id="IPR011990">
    <property type="entry name" value="TPR-like_helical_dom_sf"/>
</dbReference>
<evidence type="ECO:0000313" key="2">
    <source>
        <dbReference type="EMBL" id="PCK33187.1"/>
    </source>
</evidence>
<proteinExistence type="predicted"/>
<dbReference type="SUPFAM" id="SSF81901">
    <property type="entry name" value="HCP-like"/>
    <property type="match status" value="3"/>
</dbReference>
<dbReference type="RefSeq" id="WP_099640691.1">
    <property type="nucleotide sequence ID" value="NZ_NKHF01000013.1"/>
</dbReference>
<evidence type="ECO:0000313" key="3">
    <source>
        <dbReference type="Proteomes" id="UP000228621"/>
    </source>
</evidence>
<dbReference type="Pfam" id="PF08238">
    <property type="entry name" value="Sel1"/>
    <property type="match status" value="5"/>
</dbReference>
<evidence type="ECO:0000256" key="1">
    <source>
        <dbReference type="SAM" id="SignalP"/>
    </source>
</evidence>
<keyword evidence="1" id="KW-0732">Signal</keyword>